<evidence type="ECO:0000259" key="6">
    <source>
        <dbReference type="Pfam" id="PF00441"/>
    </source>
</evidence>
<keyword evidence="5 8" id="KW-0560">Oxidoreductase</keyword>
<dbReference type="InterPro" id="IPR009075">
    <property type="entry name" value="AcylCo_DH/oxidase_C"/>
</dbReference>
<keyword evidence="4" id="KW-0274">FAD</keyword>
<dbReference type="GO" id="GO:0016491">
    <property type="term" value="F:oxidoreductase activity"/>
    <property type="evidence" value="ECO:0007669"/>
    <property type="project" value="UniProtKB-KW"/>
</dbReference>
<feature type="domain" description="Acyl-CoA dehydrogenase/oxidase N-terminal" evidence="7">
    <location>
        <begin position="7"/>
        <end position="117"/>
    </location>
</feature>
<gene>
    <name evidence="8" type="primary">acdA_4</name>
    <name evidence="8" type="ORF">LMG23994_03685</name>
</gene>
<evidence type="ECO:0000256" key="3">
    <source>
        <dbReference type="ARBA" id="ARBA00022630"/>
    </source>
</evidence>
<dbReference type="EMBL" id="CAJZAF010000020">
    <property type="protein sequence ID" value="CAG9177597.1"/>
    <property type="molecule type" value="Genomic_DNA"/>
</dbReference>
<dbReference type="SUPFAM" id="SSF47203">
    <property type="entry name" value="Acyl-CoA dehydrogenase C-terminal domain-like"/>
    <property type="match status" value="1"/>
</dbReference>
<proteinExistence type="inferred from homology"/>
<dbReference type="Pfam" id="PF02771">
    <property type="entry name" value="Acyl-CoA_dh_N"/>
    <property type="match status" value="1"/>
</dbReference>
<dbReference type="InterPro" id="IPR046373">
    <property type="entry name" value="Acyl-CoA_Oxase/DH_mid-dom_sf"/>
</dbReference>
<keyword evidence="3" id="KW-0285">Flavoprotein</keyword>
<evidence type="ECO:0000256" key="2">
    <source>
        <dbReference type="ARBA" id="ARBA00009347"/>
    </source>
</evidence>
<dbReference type="RefSeq" id="WP_224004194.1">
    <property type="nucleotide sequence ID" value="NZ_CAJZAF010000020.1"/>
</dbReference>
<dbReference type="PANTHER" id="PTHR43884:SF20">
    <property type="entry name" value="ACYL-COA DEHYDROGENASE FADE28"/>
    <property type="match status" value="1"/>
</dbReference>
<comment type="cofactor">
    <cofactor evidence="1">
        <name>FAD</name>
        <dbReference type="ChEBI" id="CHEBI:57692"/>
    </cofactor>
</comment>
<dbReference type="EC" id="1.3.99.-" evidence="8"/>
<dbReference type="Gene3D" id="1.10.540.10">
    <property type="entry name" value="Acyl-CoA dehydrogenase/oxidase, N-terminal domain"/>
    <property type="match status" value="1"/>
</dbReference>
<reference evidence="8 9" key="1">
    <citation type="submission" date="2021-08" db="EMBL/GenBank/DDBJ databases">
        <authorList>
            <person name="Peeters C."/>
        </authorList>
    </citation>
    <scope>NUCLEOTIDE SEQUENCE [LARGE SCALE GENOMIC DNA]</scope>
    <source>
        <strain evidence="8 9">LMG 23994</strain>
    </source>
</reference>
<dbReference type="InterPro" id="IPR036250">
    <property type="entry name" value="AcylCo_DH-like_C"/>
</dbReference>
<dbReference type="InterPro" id="IPR013786">
    <property type="entry name" value="AcylCoA_DH/ox_N"/>
</dbReference>
<dbReference type="InterPro" id="IPR009100">
    <property type="entry name" value="AcylCoA_DH/oxidase_NM_dom_sf"/>
</dbReference>
<evidence type="ECO:0000313" key="8">
    <source>
        <dbReference type="EMBL" id="CAG9177597.1"/>
    </source>
</evidence>
<accession>A0ABM8XC03</accession>
<evidence type="ECO:0000256" key="1">
    <source>
        <dbReference type="ARBA" id="ARBA00001974"/>
    </source>
</evidence>
<protein>
    <submittedName>
        <fullName evidence="8">Acyl-CoA dehydrogenase</fullName>
        <ecNumber evidence="8">1.3.99.-</ecNumber>
    </submittedName>
</protein>
<dbReference type="Gene3D" id="1.20.140.10">
    <property type="entry name" value="Butyryl-CoA Dehydrogenase, subunit A, domain 3"/>
    <property type="match status" value="1"/>
</dbReference>
<evidence type="ECO:0000313" key="9">
    <source>
        <dbReference type="Proteomes" id="UP000701702"/>
    </source>
</evidence>
<sequence>MNLQWNDVQQQLKDSLSRLLANEYDFEHRQHYVAAAEGHAPAVWAKLTELGVPAAAIPEAWGGFGGDAVDHMMVSEALGRHLSLEPYHGTAVMGATAIALAGSDAQKAALLPRIADGTVQVAWAHDEAVAGRVTVQAVGGTLTGAKPCVLHGASADYLLVTARVGDGVGLFLLDGRASGVRRDGYRLIDGTPVTDVHLDGAVAEPLPGANAEILSRILAIGINAACAEMVGAMDAAVALTVEYLKTRKQFGKFIGSNQALQHRAVDMLTALEQSRSLSLSLALALAGRNDLAGGDMQAHAAKAYIGQAARQVTQEAIQMHGGIGMTEEYAVGHYLRRVLVLDRLHGDIHYHTRRLEGWQD</sequence>
<dbReference type="Gene3D" id="2.40.110.10">
    <property type="entry name" value="Butyryl-CoA Dehydrogenase, subunit A, domain 2"/>
    <property type="match status" value="1"/>
</dbReference>
<feature type="domain" description="Acyl-CoA dehydrogenase/oxidase C-terminal" evidence="6">
    <location>
        <begin position="225"/>
        <end position="350"/>
    </location>
</feature>
<name>A0ABM8XC03_9BURK</name>
<comment type="similarity">
    <text evidence="2">Belongs to the acyl-CoA dehydrogenase family.</text>
</comment>
<dbReference type="InterPro" id="IPR037069">
    <property type="entry name" value="AcylCoA_DH/ox_N_sf"/>
</dbReference>
<evidence type="ECO:0000256" key="5">
    <source>
        <dbReference type="ARBA" id="ARBA00023002"/>
    </source>
</evidence>
<dbReference type="Proteomes" id="UP000701702">
    <property type="component" value="Unassembled WGS sequence"/>
</dbReference>
<evidence type="ECO:0000259" key="7">
    <source>
        <dbReference type="Pfam" id="PF02771"/>
    </source>
</evidence>
<dbReference type="SUPFAM" id="SSF56645">
    <property type="entry name" value="Acyl-CoA dehydrogenase NM domain-like"/>
    <property type="match status" value="1"/>
</dbReference>
<evidence type="ECO:0000256" key="4">
    <source>
        <dbReference type="ARBA" id="ARBA00022827"/>
    </source>
</evidence>
<comment type="caution">
    <text evidence="8">The sequence shown here is derived from an EMBL/GenBank/DDBJ whole genome shotgun (WGS) entry which is preliminary data.</text>
</comment>
<dbReference type="CDD" id="cd00567">
    <property type="entry name" value="ACAD"/>
    <property type="match status" value="1"/>
</dbReference>
<organism evidence="8 9">
    <name type="scientific">Cupriavidus pinatubonensis</name>
    <dbReference type="NCBI Taxonomy" id="248026"/>
    <lineage>
        <taxon>Bacteria</taxon>
        <taxon>Pseudomonadati</taxon>
        <taxon>Pseudomonadota</taxon>
        <taxon>Betaproteobacteria</taxon>
        <taxon>Burkholderiales</taxon>
        <taxon>Burkholderiaceae</taxon>
        <taxon>Cupriavidus</taxon>
    </lineage>
</organism>
<dbReference type="PANTHER" id="PTHR43884">
    <property type="entry name" value="ACYL-COA DEHYDROGENASE"/>
    <property type="match status" value="1"/>
</dbReference>
<dbReference type="Pfam" id="PF00441">
    <property type="entry name" value="Acyl-CoA_dh_1"/>
    <property type="match status" value="1"/>
</dbReference>
<keyword evidence="9" id="KW-1185">Reference proteome</keyword>